<dbReference type="Proteomes" id="UP001189429">
    <property type="component" value="Unassembled WGS sequence"/>
</dbReference>
<gene>
    <name evidence="2" type="ORF">PCOR1329_LOCUS75508</name>
</gene>
<sequence>VAVRNGISPNDHHFVWDLTNSVKFFPCAKDRRSAGIVPCVLRGHVLWDTKMGRQLTGAELMRVHDFWMETDTELPEATLKSLAGDTMSVAPVGCILAVALANTVAGRSGQTPDAGSVWIGPSARRGLDTSLDNLMKMATAATNGKQAGENREKRKRHVRSSQSTKARDLYNKMFRLEKKMLDLWQSIESVDHTFNEVNVLVGQMLQMQEDAHSRIPRQRV</sequence>
<reference evidence="2" key="1">
    <citation type="submission" date="2023-10" db="EMBL/GenBank/DDBJ databases">
        <authorList>
            <person name="Chen Y."/>
            <person name="Shah S."/>
            <person name="Dougan E. K."/>
            <person name="Thang M."/>
            <person name="Chan C."/>
        </authorList>
    </citation>
    <scope>NUCLEOTIDE SEQUENCE [LARGE SCALE GENOMIC DNA]</scope>
</reference>
<dbReference type="EMBL" id="CAUYUJ010020304">
    <property type="protein sequence ID" value="CAK0897273.1"/>
    <property type="molecule type" value="Genomic_DNA"/>
</dbReference>
<accession>A0ABN9XCG7</accession>
<feature type="region of interest" description="Disordered" evidence="1">
    <location>
        <begin position="141"/>
        <end position="164"/>
    </location>
</feature>
<keyword evidence="3" id="KW-1185">Reference proteome</keyword>
<evidence type="ECO:0000256" key="1">
    <source>
        <dbReference type="SAM" id="MobiDB-lite"/>
    </source>
</evidence>
<name>A0ABN9XCG7_9DINO</name>
<evidence type="ECO:0000313" key="2">
    <source>
        <dbReference type="EMBL" id="CAK0897273.1"/>
    </source>
</evidence>
<feature type="non-terminal residue" evidence="2">
    <location>
        <position position="1"/>
    </location>
</feature>
<protein>
    <submittedName>
        <fullName evidence="2">Uncharacterized protein</fullName>
    </submittedName>
</protein>
<evidence type="ECO:0000313" key="3">
    <source>
        <dbReference type="Proteomes" id="UP001189429"/>
    </source>
</evidence>
<comment type="caution">
    <text evidence="2">The sequence shown here is derived from an EMBL/GenBank/DDBJ whole genome shotgun (WGS) entry which is preliminary data.</text>
</comment>
<organism evidence="2 3">
    <name type="scientific">Prorocentrum cordatum</name>
    <dbReference type="NCBI Taxonomy" id="2364126"/>
    <lineage>
        <taxon>Eukaryota</taxon>
        <taxon>Sar</taxon>
        <taxon>Alveolata</taxon>
        <taxon>Dinophyceae</taxon>
        <taxon>Prorocentrales</taxon>
        <taxon>Prorocentraceae</taxon>
        <taxon>Prorocentrum</taxon>
    </lineage>
</organism>
<proteinExistence type="predicted"/>